<feature type="transmembrane region" description="Helical" evidence="1">
    <location>
        <begin position="258"/>
        <end position="277"/>
    </location>
</feature>
<feature type="transmembrane region" description="Helical" evidence="1">
    <location>
        <begin position="289"/>
        <end position="311"/>
    </location>
</feature>
<dbReference type="EMBL" id="JBHULC010000039">
    <property type="protein sequence ID" value="MFD2523936.1"/>
    <property type="molecule type" value="Genomic_DNA"/>
</dbReference>
<dbReference type="InterPro" id="IPR002798">
    <property type="entry name" value="SpoIIM-like"/>
</dbReference>
<gene>
    <name evidence="2" type="ORF">ACFSR2_23755</name>
</gene>
<feature type="transmembrane region" description="Helical" evidence="1">
    <location>
        <begin position="165"/>
        <end position="185"/>
    </location>
</feature>
<organism evidence="2 3">
    <name type="scientific">Emticicia soli</name>
    <dbReference type="NCBI Taxonomy" id="2027878"/>
    <lineage>
        <taxon>Bacteria</taxon>
        <taxon>Pseudomonadati</taxon>
        <taxon>Bacteroidota</taxon>
        <taxon>Cytophagia</taxon>
        <taxon>Cytophagales</taxon>
        <taxon>Leadbetterellaceae</taxon>
        <taxon>Emticicia</taxon>
    </lineage>
</organism>
<reference evidence="3" key="1">
    <citation type="journal article" date="2019" name="Int. J. Syst. Evol. Microbiol.">
        <title>The Global Catalogue of Microorganisms (GCM) 10K type strain sequencing project: providing services to taxonomists for standard genome sequencing and annotation.</title>
        <authorList>
            <consortium name="The Broad Institute Genomics Platform"/>
            <consortium name="The Broad Institute Genome Sequencing Center for Infectious Disease"/>
            <person name="Wu L."/>
            <person name="Ma J."/>
        </authorList>
    </citation>
    <scope>NUCLEOTIDE SEQUENCE [LARGE SCALE GENOMIC DNA]</scope>
    <source>
        <strain evidence="3">KCTC 52344</strain>
    </source>
</reference>
<dbReference type="Proteomes" id="UP001597510">
    <property type="component" value="Unassembled WGS sequence"/>
</dbReference>
<evidence type="ECO:0000256" key="1">
    <source>
        <dbReference type="SAM" id="Phobius"/>
    </source>
</evidence>
<dbReference type="PANTHER" id="PTHR35337:SF1">
    <property type="entry name" value="SLR1478 PROTEIN"/>
    <property type="match status" value="1"/>
</dbReference>
<sequence>MRESTFIDKNFKRWEEIENDFKTDPDEISSDFIDLMNDLSYAQTHYPHSKINEYVNSLSSRVYKKIFLQQKQDKNPFYHFWVKDFPAIIGHNSRILWLATAIFFTFCILGYICSFIDTSFIEGILGRDYVRMTEENIKKGEPFGVYASNSPLVMFLSIFSNNLRVGLILFISGIFFGIGSFYFTFSNGVMVGAFMSLFIQNNLGTDAVFVIMLHGTFELMGLILECMAGFILGLSFLFPGTLTRKQAFKKGLAESVKIYIGTLPFTTIAALIESYVTYLGKQGFQNSNILVMLFLALVFIGSWLVVIWYFFIYSKRLTEKYPYAKYIEDIVHK</sequence>
<protein>
    <submittedName>
        <fullName evidence="2">Stage II sporulation protein M</fullName>
    </submittedName>
</protein>
<keyword evidence="1" id="KW-0472">Membrane</keyword>
<dbReference type="RefSeq" id="WP_340238803.1">
    <property type="nucleotide sequence ID" value="NZ_JBBEWC010000010.1"/>
</dbReference>
<comment type="caution">
    <text evidence="2">The sequence shown here is derived from an EMBL/GenBank/DDBJ whole genome shotgun (WGS) entry which is preliminary data.</text>
</comment>
<dbReference type="Pfam" id="PF01944">
    <property type="entry name" value="SpoIIM"/>
    <property type="match status" value="1"/>
</dbReference>
<proteinExistence type="predicted"/>
<name>A0ABW5JDU4_9BACT</name>
<dbReference type="PANTHER" id="PTHR35337">
    <property type="entry name" value="SLR1478 PROTEIN"/>
    <property type="match status" value="1"/>
</dbReference>
<evidence type="ECO:0000313" key="3">
    <source>
        <dbReference type="Proteomes" id="UP001597510"/>
    </source>
</evidence>
<evidence type="ECO:0000313" key="2">
    <source>
        <dbReference type="EMBL" id="MFD2523936.1"/>
    </source>
</evidence>
<keyword evidence="1" id="KW-1133">Transmembrane helix</keyword>
<accession>A0ABW5JDU4</accession>
<keyword evidence="1" id="KW-0812">Transmembrane</keyword>
<feature type="transmembrane region" description="Helical" evidence="1">
    <location>
        <begin position="95"/>
        <end position="121"/>
    </location>
</feature>
<feature type="transmembrane region" description="Helical" evidence="1">
    <location>
        <begin position="219"/>
        <end position="238"/>
    </location>
</feature>
<keyword evidence="3" id="KW-1185">Reference proteome</keyword>